<reference evidence="15" key="1">
    <citation type="journal article" date="2014" name="Int. J. Syst. Evol. Microbiol.">
        <title>Complete genome sequence of Corynebacterium casei LMG S-19264T (=DSM 44701T), isolated from a smear-ripened cheese.</title>
        <authorList>
            <consortium name="US DOE Joint Genome Institute (JGI-PGF)"/>
            <person name="Walter F."/>
            <person name="Albersmeier A."/>
            <person name="Kalinowski J."/>
            <person name="Ruckert C."/>
        </authorList>
    </citation>
    <scope>NUCLEOTIDE SEQUENCE</scope>
    <source>
        <strain evidence="15">CGMCC 1.15966</strain>
    </source>
</reference>
<name>A0A8H9KXE4_9SPHI</name>
<keyword evidence="16" id="KW-1185">Reference proteome</keyword>
<dbReference type="PANTHER" id="PTHR46025">
    <property type="entry name" value="XYLOSYLTRANSFERASE OXT"/>
    <property type="match status" value="1"/>
</dbReference>
<gene>
    <name evidence="15" type="ORF">GCM10011516_15650</name>
</gene>
<keyword evidence="13" id="KW-0325">Glycoprotein</keyword>
<dbReference type="GO" id="GO:0016020">
    <property type="term" value="C:membrane"/>
    <property type="evidence" value="ECO:0007669"/>
    <property type="project" value="InterPro"/>
</dbReference>
<keyword evidence="4 15" id="KW-0808">Transferase</keyword>
<evidence type="ECO:0000256" key="5">
    <source>
        <dbReference type="ARBA" id="ARBA00022692"/>
    </source>
</evidence>
<dbReference type="EMBL" id="BMKM01000003">
    <property type="protein sequence ID" value="GGE18849.1"/>
    <property type="molecule type" value="Genomic_DNA"/>
</dbReference>
<evidence type="ECO:0000256" key="10">
    <source>
        <dbReference type="ARBA" id="ARBA00023034"/>
    </source>
</evidence>
<evidence type="ECO:0000256" key="11">
    <source>
        <dbReference type="ARBA" id="ARBA00023136"/>
    </source>
</evidence>
<evidence type="ECO:0000256" key="1">
    <source>
        <dbReference type="ARBA" id="ARBA00004323"/>
    </source>
</evidence>
<keyword evidence="7" id="KW-0256">Endoplasmic reticulum</keyword>
<accession>A0A8H9KXE4</accession>
<keyword evidence="5" id="KW-0812">Transmembrane</keyword>
<dbReference type="GO" id="GO:0046872">
    <property type="term" value="F:metal ion binding"/>
    <property type="evidence" value="ECO:0007669"/>
    <property type="project" value="UniProtKB-KW"/>
</dbReference>
<dbReference type="GO" id="GO:0015012">
    <property type="term" value="P:heparan sulfate proteoglycan biosynthetic process"/>
    <property type="evidence" value="ECO:0007669"/>
    <property type="project" value="TreeGrafter"/>
</dbReference>
<dbReference type="RefSeq" id="WP_094256710.1">
    <property type="nucleotide sequence ID" value="NZ_BMKM01000003.1"/>
</dbReference>
<evidence type="ECO:0000256" key="9">
    <source>
        <dbReference type="ARBA" id="ARBA00022989"/>
    </source>
</evidence>
<reference evidence="15" key="2">
    <citation type="submission" date="2020-09" db="EMBL/GenBank/DDBJ databases">
        <authorList>
            <person name="Sun Q."/>
            <person name="Zhou Y."/>
        </authorList>
    </citation>
    <scope>NUCLEOTIDE SEQUENCE</scope>
    <source>
        <strain evidence="15">CGMCC 1.15966</strain>
    </source>
</reference>
<organism evidence="15 16">
    <name type="scientific">Sphingobacterium cellulitidis</name>
    <dbReference type="NCBI Taxonomy" id="1768011"/>
    <lineage>
        <taxon>Bacteria</taxon>
        <taxon>Pseudomonadati</taxon>
        <taxon>Bacteroidota</taxon>
        <taxon>Sphingobacteriia</taxon>
        <taxon>Sphingobacteriales</taxon>
        <taxon>Sphingobacteriaceae</taxon>
        <taxon>Sphingobacterium</taxon>
    </lineage>
</organism>
<keyword evidence="9" id="KW-1133">Transmembrane helix</keyword>
<evidence type="ECO:0000256" key="12">
    <source>
        <dbReference type="ARBA" id="ARBA00023157"/>
    </source>
</evidence>
<evidence type="ECO:0000256" key="7">
    <source>
        <dbReference type="ARBA" id="ARBA00022824"/>
    </source>
</evidence>
<dbReference type="GO" id="GO:0030158">
    <property type="term" value="F:protein xylosyltransferase activity"/>
    <property type="evidence" value="ECO:0007669"/>
    <property type="project" value="InterPro"/>
</dbReference>
<keyword evidence="3" id="KW-0328">Glycosyltransferase</keyword>
<dbReference type="GO" id="GO:0050650">
    <property type="term" value="P:chondroitin sulfate proteoglycan biosynthetic process"/>
    <property type="evidence" value="ECO:0007669"/>
    <property type="project" value="TreeGrafter"/>
</dbReference>
<comment type="caution">
    <text evidence="15">The sequence shown here is derived from an EMBL/GenBank/DDBJ whole genome shotgun (WGS) entry which is preliminary data.</text>
</comment>
<evidence type="ECO:0000256" key="14">
    <source>
        <dbReference type="ARBA" id="ARBA00042865"/>
    </source>
</evidence>
<protein>
    <recommendedName>
        <fullName evidence="14">Peptide O-xylosyltransferase</fullName>
    </recommendedName>
</protein>
<evidence type="ECO:0000256" key="13">
    <source>
        <dbReference type="ARBA" id="ARBA00023180"/>
    </source>
</evidence>
<evidence type="ECO:0000256" key="8">
    <source>
        <dbReference type="ARBA" id="ARBA00022968"/>
    </source>
</evidence>
<proteinExistence type="predicted"/>
<evidence type="ECO:0000256" key="4">
    <source>
        <dbReference type="ARBA" id="ARBA00022679"/>
    </source>
</evidence>
<dbReference type="Pfam" id="PF02485">
    <property type="entry name" value="Branch"/>
    <property type="match status" value="1"/>
</dbReference>
<keyword evidence="6" id="KW-0479">Metal-binding</keyword>
<evidence type="ECO:0000256" key="2">
    <source>
        <dbReference type="ARBA" id="ARBA00004648"/>
    </source>
</evidence>
<comment type="subcellular location">
    <subcellularLocation>
        <location evidence="2">Endoplasmic reticulum membrane</location>
        <topology evidence="2">Single-pass type II membrane protein</topology>
    </subcellularLocation>
    <subcellularLocation>
        <location evidence="1">Golgi apparatus membrane</location>
        <topology evidence="1">Single-pass type II membrane protein</topology>
    </subcellularLocation>
</comment>
<evidence type="ECO:0000256" key="6">
    <source>
        <dbReference type="ARBA" id="ARBA00022723"/>
    </source>
</evidence>
<keyword evidence="12" id="KW-1015">Disulfide bond</keyword>
<evidence type="ECO:0000256" key="3">
    <source>
        <dbReference type="ARBA" id="ARBA00022676"/>
    </source>
</evidence>
<dbReference type="PANTHER" id="PTHR46025:SF3">
    <property type="entry name" value="XYLOSYLTRANSFERASE OXT"/>
    <property type="match status" value="1"/>
</dbReference>
<dbReference type="Proteomes" id="UP000614460">
    <property type="component" value="Unassembled WGS sequence"/>
</dbReference>
<sequence length="280" mass="32712">MKHAFLIIAHHNFEVLKTLINLIDDDRNDIFIHIDKKVKDIPEFSAKYSNVILVNNSNRIDVRWGNVSQIKSELALFELARNNGPYEYYHLISGVHLPLVNQDEFHSYFKSISGKQVLSPMIYSDYELQQKGNRMNFCMKNFQGSRIAQISWRLGIMAQTSLGFRVNKDRQFIKASNWVSITNEAVNFFLEHKNDILKRYRYSMCGDELFIPTELKYSGIKWDIIYSDKYLYHEIGIANATFLTEEDVEKAISLNFLFGRKFSSNDINVINQVVEKVKSK</sequence>
<dbReference type="InterPro" id="IPR003406">
    <property type="entry name" value="Glyco_trans_14"/>
</dbReference>
<evidence type="ECO:0000313" key="15">
    <source>
        <dbReference type="EMBL" id="GGE18849.1"/>
    </source>
</evidence>
<dbReference type="InterPro" id="IPR043538">
    <property type="entry name" value="XYLT"/>
</dbReference>
<evidence type="ECO:0000313" key="16">
    <source>
        <dbReference type="Proteomes" id="UP000614460"/>
    </source>
</evidence>
<keyword evidence="10" id="KW-0333">Golgi apparatus</keyword>
<keyword evidence="11" id="KW-0472">Membrane</keyword>
<keyword evidence="8" id="KW-0735">Signal-anchor</keyword>
<dbReference type="AlphaFoldDB" id="A0A8H9KXE4"/>